<keyword evidence="1" id="KW-1133">Transmembrane helix</keyword>
<keyword evidence="1" id="KW-0472">Membrane</keyword>
<comment type="caution">
    <text evidence="2">The sequence shown here is derived from an EMBL/GenBank/DDBJ whole genome shotgun (WGS) entry which is preliminary data.</text>
</comment>
<accession>A0A8S9HT83</accession>
<feature type="transmembrane region" description="Helical" evidence="1">
    <location>
        <begin position="99"/>
        <end position="122"/>
    </location>
</feature>
<dbReference type="AlphaFoldDB" id="A0A8S9HT83"/>
<dbReference type="EMBL" id="QGKY02001250">
    <property type="protein sequence ID" value="KAF2560187.1"/>
    <property type="molecule type" value="Genomic_DNA"/>
</dbReference>
<name>A0A8S9HT83_BRACR</name>
<evidence type="ECO:0000256" key="1">
    <source>
        <dbReference type="SAM" id="Phobius"/>
    </source>
</evidence>
<sequence length="126" mass="14251">MKLSFLSGVTKEKNEDENCEYEMVWDAEGSMHLVKKVLQAPVKRQSDKSQIERGNAVLRSAARKNDIENVMDSNVGVGVSDPLMRSASKSRTKLVIQRVIRTVMMSIVIAAFNVPIYMMLIFKDWA</sequence>
<evidence type="ECO:0000313" key="2">
    <source>
        <dbReference type="EMBL" id="KAF2560187.1"/>
    </source>
</evidence>
<reference evidence="2" key="1">
    <citation type="submission" date="2019-12" db="EMBL/GenBank/DDBJ databases">
        <title>Genome sequencing and annotation of Brassica cretica.</title>
        <authorList>
            <person name="Studholme D.J."/>
            <person name="Sarris P.F."/>
        </authorList>
    </citation>
    <scope>NUCLEOTIDE SEQUENCE</scope>
    <source>
        <strain evidence="2">PFS-102/07</strain>
        <tissue evidence="2">Leaf</tissue>
    </source>
</reference>
<proteinExistence type="predicted"/>
<protein>
    <submittedName>
        <fullName evidence="2">Uncharacterized protein</fullName>
    </submittedName>
</protein>
<gene>
    <name evidence="2" type="ORF">F2Q70_00016616</name>
</gene>
<keyword evidence="1" id="KW-0812">Transmembrane</keyword>
<organism evidence="2">
    <name type="scientific">Brassica cretica</name>
    <name type="common">Mustard</name>
    <dbReference type="NCBI Taxonomy" id="69181"/>
    <lineage>
        <taxon>Eukaryota</taxon>
        <taxon>Viridiplantae</taxon>
        <taxon>Streptophyta</taxon>
        <taxon>Embryophyta</taxon>
        <taxon>Tracheophyta</taxon>
        <taxon>Spermatophyta</taxon>
        <taxon>Magnoliopsida</taxon>
        <taxon>eudicotyledons</taxon>
        <taxon>Gunneridae</taxon>
        <taxon>Pentapetalae</taxon>
        <taxon>rosids</taxon>
        <taxon>malvids</taxon>
        <taxon>Brassicales</taxon>
        <taxon>Brassicaceae</taxon>
        <taxon>Brassiceae</taxon>
        <taxon>Brassica</taxon>
    </lineage>
</organism>